<keyword evidence="2 8" id="KW-0813">Transport</keyword>
<evidence type="ECO:0000256" key="1">
    <source>
        <dbReference type="ARBA" id="ARBA00004429"/>
    </source>
</evidence>
<dbReference type="CDD" id="cd06261">
    <property type="entry name" value="TM_PBP2"/>
    <property type="match status" value="1"/>
</dbReference>
<dbReference type="Gene3D" id="1.10.3720.10">
    <property type="entry name" value="MetI-like"/>
    <property type="match status" value="1"/>
</dbReference>
<evidence type="ECO:0000256" key="5">
    <source>
        <dbReference type="ARBA" id="ARBA00022692"/>
    </source>
</evidence>
<evidence type="ECO:0000256" key="4">
    <source>
        <dbReference type="ARBA" id="ARBA00022519"/>
    </source>
</evidence>
<feature type="transmembrane region" description="Helical" evidence="8">
    <location>
        <begin position="192"/>
        <end position="215"/>
    </location>
</feature>
<gene>
    <name evidence="10" type="ORF">BHK69_09825</name>
</gene>
<feature type="domain" description="ABC transmembrane type-1" evidence="9">
    <location>
        <begin position="69"/>
        <end position="257"/>
    </location>
</feature>
<reference evidence="10 11" key="1">
    <citation type="journal article" date="2015" name="Antonie Van Leeuwenhoek">
        <title>Bosea vaviloviae sp. nov., a new species of slow-growing rhizobia isolated from nodules of the relict species Vavilovia formosa (Stev.) Fed.</title>
        <authorList>
            <person name="Safronova V.I."/>
            <person name="Kuznetsova I.G."/>
            <person name="Sazanova A.L."/>
            <person name="Kimeklis A.K."/>
            <person name="Belimov A.A."/>
            <person name="Andronov E.E."/>
            <person name="Pinaev A.G."/>
            <person name="Chizhevskaya E.P."/>
            <person name="Pukhaev A.R."/>
            <person name="Popov K.P."/>
            <person name="Willems A."/>
            <person name="Tikhonovich I.A."/>
        </authorList>
    </citation>
    <scope>NUCLEOTIDE SEQUENCE [LARGE SCALE GENOMIC DNA]</scope>
    <source>
        <strain evidence="10 11">Vaf18</strain>
    </source>
</reference>
<evidence type="ECO:0000256" key="2">
    <source>
        <dbReference type="ARBA" id="ARBA00022448"/>
    </source>
</evidence>
<dbReference type="PANTHER" id="PTHR43357">
    <property type="entry name" value="INNER MEMBRANE ABC TRANSPORTER PERMEASE PROTEIN YDCV"/>
    <property type="match status" value="1"/>
</dbReference>
<protein>
    <submittedName>
        <fullName evidence="10">ABC transporter permease</fullName>
    </submittedName>
</protein>
<dbReference type="STRING" id="1526658.BHK69_09825"/>
<sequence length="266" mass="29117">MLLDFDRLGWLRHALCLVAVLVGLFLLLPILLIVALSFGSSQWLQFPPPAWTLKWYGQLFADPEWLTSFFVSLRIALTVMVLSTVIGLMASFGLTRGRFPGRELVRALFLTPMVLPVVVLAVALYALFLRIQLNGTFIGFVIAHLVVALPFAIISICNALERFDTAIEEAAIICGASPLEAKLRVTIPSIQLGVFGAAIFSFLASWDEVVIAIFMASPDLQTLPVRIFSTLRQDLSPVIAAVSSILVGFTAVLMLLAAFLRKDKPS</sequence>
<proteinExistence type="inferred from homology"/>
<feature type="transmembrane region" description="Helical" evidence="8">
    <location>
        <begin position="235"/>
        <end position="260"/>
    </location>
</feature>
<keyword evidence="3" id="KW-1003">Cell membrane</keyword>
<evidence type="ECO:0000256" key="7">
    <source>
        <dbReference type="ARBA" id="ARBA00023136"/>
    </source>
</evidence>
<keyword evidence="6 8" id="KW-1133">Transmembrane helix</keyword>
<dbReference type="OrthoDB" id="9815533at2"/>
<evidence type="ECO:0000313" key="10">
    <source>
        <dbReference type="EMBL" id="AOO80725.1"/>
    </source>
</evidence>
<feature type="transmembrane region" description="Helical" evidence="8">
    <location>
        <begin position="12"/>
        <end position="38"/>
    </location>
</feature>
<evidence type="ECO:0000256" key="8">
    <source>
        <dbReference type="RuleBase" id="RU363032"/>
    </source>
</evidence>
<keyword evidence="5 8" id="KW-0812">Transmembrane</keyword>
<dbReference type="GO" id="GO:0055085">
    <property type="term" value="P:transmembrane transport"/>
    <property type="evidence" value="ECO:0007669"/>
    <property type="project" value="InterPro"/>
</dbReference>
<keyword evidence="11" id="KW-1185">Reference proteome</keyword>
<evidence type="ECO:0000259" key="9">
    <source>
        <dbReference type="PROSITE" id="PS50928"/>
    </source>
</evidence>
<dbReference type="AlphaFoldDB" id="A0A1D7U025"/>
<keyword evidence="4" id="KW-0997">Cell inner membrane</keyword>
<dbReference type="InterPro" id="IPR035906">
    <property type="entry name" value="MetI-like_sf"/>
</dbReference>
<dbReference type="Proteomes" id="UP000094969">
    <property type="component" value="Chromosome"/>
</dbReference>
<name>A0A1D7U025_9HYPH</name>
<dbReference type="InterPro" id="IPR000515">
    <property type="entry name" value="MetI-like"/>
</dbReference>
<evidence type="ECO:0000313" key="11">
    <source>
        <dbReference type="Proteomes" id="UP000094969"/>
    </source>
</evidence>
<evidence type="ECO:0000256" key="6">
    <source>
        <dbReference type="ARBA" id="ARBA00022989"/>
    </source>
</evidence>
<organism evidence="10 11">
    <name type="scientific">Bosea vaviloviae</name>
    <dbReference type="NCBI Taxonomy" id="1526658"/>
    <lineage>
        <taxon>Bacteria</taxon>
        <taxon>Pseudomonadati</taxon>
        <taxon>Pseudomonadota</taxon>
        <taxon>Alphaproteobacteria</taxon>
        <taxon>Hyphomicrobiales</taxon>
        <taxon>Boseaceae</taxon>
        <taxon>Bosea</taxon>
    </lineage>
</organism>
<accession>A0A1D7U025</accession>
<feature type="transmembrane region" description="Helical" evidence="8">
    <location>
        <begin position="75"/>
        <end position="95"/>
    </location>
</feature>
<dbReference type="KEGG" id="bvv:BHK69_09825"/>
<dbReference type="RefSeq" id="WP_069689943.1">
    <property type="nucleotide sequence ID" value="NZ_CP017147.1"/>
</dbReference>
<dbReference type="PANTHER" id="PTHR43357:SF4">
    <property type="entry name" value="INNER MEMBRANE ABC TRANSPORTER PERMEASE PROTEIN YDCV"/>
    <property type="match status" value="1"/>
</dbReference>
<keyword evidence="7 8" id="KW-0472">Membrane</keyword>
<comment type="subcellular location">
    <subcellularLocation>
        <location evidence="1">Cell inner membrane</location>
        <topology evidence="1">Multi-pass membrane protein</topology>
    </subcellularLocation>
    <subcellularLocation>
        <location evidence="8">Cell membrane</location>
        <topology evidence="8">Multi-pass membrane protein</topology>
    </subcellularLocation>
</comment>
<comment type="similarity">
    <text evidence="8">Belongs to the binding-protein-dependent transport system permease family.</text>
</comment>
<dbReference type="SUPFAM" id="SSF161098">
    <property type="entry name" value="MetI-like"/>
    <property type="match status" value="1"/>
</dbReference>
<evidence type="ECO:0000256" key="3">
    <source>
        <dbReference type="ARBA" id="ARBA00022475"/>
    </source>
</evidence>
<feature type="transmembrane region" description="Helical" evidence="8">
    <location>
        <begin position="107"/>
        <end position="131"/>
    </location>
</feature>
<dbReference type="EMBL" id="CP017147">
    <property type="protein sequence ID" value="AOO80725.1"/>
    <property type="molecule type" value="Genomic_DNA"/>
</dbReference>
<feature type="transmembrane region" description="Helical" evidence="8">
    <location>
        <begin position="137"/>
        <end position="160"/>
    </location>
</feature>
<dbReference type="GO" id="GO:0005886">
    <property type="term" value="C:plasma membrane"/>
    <property type="evidence" value="ECO:0007669"/>
    <property type="project" value="UniProtKB-SubCell"/>
</dbReference>
<dbReference type="PROSITE" id="PS50928">
    <property type="entry name" value="ABC_TM1"/>
    <property type="match status" value="1"/>
</dbReference>
<dbReference type="Pfam" id="PF00528">
    <property type="entry name" value="BPD_transp_1"/>
    <property type="match status" value="1"/>
</dbReference>